<dbReference type="PROSITE" id="PS51379">
    <property type="entry name" value="4FE4S_FER_2"/>
    <property type="match status" value="1"/>
</dbReference>
<gene>
    <name evidence="9" type="ORF">H7313_08340</name>
</gene>
<organism evidence="9 10">
    <name type="scientific">Gordonibacter massiliensis</name>
    <name type="common">ex Traore et al. 2017</name>
    <dbReference type="NCBI Taxonomy" id="1841863"/>
    <lineage>
        <taxon>Bacteria</taxon>
        <taxon>Bacillati</taxon>
        <taxon>Actinomycetota</taxon>
        <taxon>Coriobacteriia</taxon>
        <taxon>Eggerthellales</taxon>
        <taxon>Eggerthellaceae</taxon>
        <taxon>Gordonibacter</taxon>
    </lineage>
</organism>
<evidence type="ECO:0000259" key="8">
    <source>
        <dbReference type="PROSITE" id="PS51379"/>
    </source>
</evidence>
<evidence type="ECO:0000256" key="2">
    <source>
        <dbReference type="ARBA" id="ARBA00022485"/>
    </source>
</evidence>
<evidence type="ECO:0000313" key="10">
    <source>
        <dbReference type="Proteomes" id="UP000587396"/>
    </source>
</evidence>
<dbReference type="GO" id="GO:0051539">
    <property type="term" value="F:4 iron, 4 sulfur cluster binding"/>
    <property type="evidence" value="ECO:0007669"/>
    <property type="project" value="UniProtKB-KW"/>
</dbReference>
<dbReference type="EMBL" id="JACMSE010000005">
    <property type="protein sequence ID" value="MBC2889354.1"/>
    <property type="molecule type" value="Genomic_DNA"/>
</dbReference>
<dbReference type="Proteomes" id="UP000587396">
    <property type="component" value="Unassembled WGS sequence"/>
</dbReference>
<evidence type="ECO:0000256" key="1">
    <source>
        <dbReference type="ARBA" id="ARBA00022448"/>
    </source>
</evidence>
<dbReference type="InterPro" id="IPR050954">
    <property type="entry name" value="ET_IronSulfur_Cluster-Binding"/>
</dbReference>
<dbReference type="Gene3D" id="3.30.70.20">
    <property type="match status" value="1"/>
</dbReference>
<comment type="caution">
    <text evidence="9">The sequence shown here is derived from an EMBL/GenBank/DDBJ whole genome shotgun (WGS) entry which is preliminary data.</text>
</comment>
<keyword evidence="1" id="KW-0813">Transport</keyword>
<keyword evidence="10" id="KW-1185">Reference proteome</keyword>
<keyword evidence="5" id="KW-0249">Electron transport</keyword>
<keyword evidence="6" id="KW-0408">Iron</keyword>
<evidence type="ECO:0000256" key="5">
    <source>
        <dbReference type="ARBA" id="ARBA00022982"/>
    </source>
</evidence>
<evidence type="ECO:0000256" key="7">
    <source>
        <dbReference type="ARBA" id="ARBA00023014"/>
    </source>
</evidence>
<evidence type="ECO:0000256" key="6">
    <source>
        <dbReference type="ARBA" id="ARBA00023004"/>
    </source>
</evidence>
<keyword evidence="4" id="KW-0677">Repeat</keyword>
<accession>A0A842JD38</accession>
<feature type="domain" description="4Fe-4S ferredoxin-type" evidence="8">
    <location>
        <begin position="4"/>
        <end position="34"/>
    </location>
</feature>
<dbReference type="GO" id="GO:0046872">
    <property type="term" value="F:metal ion binding"/>
    <property type="evidence" value="ECO:0007669"/>
    <property type="project" value="UniProtKB-KW"/>
</dbReference>
<dbReference type="InterPro" id="IPR017896">
    <property type="entry name" value="4Fe4S_Fe-S-bd"/>
</dbReference>
<keyword evidence="7" id="KW-0411">Iron-sulfur</keyword>
<dbReference type="SUPFAM" id="SSF54862">
    <property type="entry name" value="4Fe-4S ferredoxins"/>
    <property type="match status" value="1"/>
</dbReference>
<dbReference type="Pfam" id="PF13247">
    <property type="entry name" value="Fer4_11"/>
    <property type="match status" value="1"/>
</dbReference>
<dbReference type="Pfam" id="PF12797">
    <property type="entry name" value="Fer4_2"/>
    <property type="match status" value="1"/>
</dbReference>
<dbReference type="PANTHER" id="PTHR43177">
    <property type="entry name" value="PROTEIN NRFC"/>
    <property type="match status" value="1"/>
</dbReference>
<sequence length="110" mass="12333">MTQQGLLIDYEFCTGCHACEMACKVEKGLGEGEWGVKLAEIGPWKLDGDAWEWDYVPMPTQRCDLCAERTRAGKVPACVHHCQSLAMEFGPVDELARKVTKPRMVLFSVQ</sequence>
<dbReference type="PANTHER" id="PTHR43177:SF5">
    <property type="entry name" value="ANAEROBIC DIMETHYL SULFOXIDE REDUCTASE CHAIN B-RELATED"/>
    <property type="match status" value="1"/>
</dbReference>
<reference evidence="9 10" key="1">
    <citation type="submission" date="2020-08" db="EMBL/GenBank/DDBJ databases">
        <authorList>
            <person name="Liu C."/>
            <person name="Sun Q."/>
        </authorList>
    </citation>
    <scope>NUCLEOTIDE SEQUENCE [LARGE SCALE GENOMIC DNA]</scope>
    <source>
        <strain evidence="9 10">N22</strain>
    </source>
</reference>
<evidence type="ECO:0000256" key="4">
    <source>
        <dbReference type="ARBA" id="ARBA00022737"/>
    </source>
</evidence>
<dbReference type="AlphaFoldDB" id="A0A842JD38"/>
<proteinExistence type="predicted"/>
<evidence type="ECO:0000313" key="9">
    <source>
        <dbReference type="EMBL" id="MBC2889354.1"/>
    </source>
</evidence>
<keyword evidence="3" id="KW-0479">Metal-binding</keyword>
<protein>
    <submittedName>
        <fullName evidence="9">4Fe-4S binding protein</fullName>
    </submittedName>
</protein>
<name>A0A842JD38_9ACTN</name>
<dbReference type="RefSeq" id="WP_185905204.1">
    <property type="nucleotide sequence ID" value="NZ_JACMSE010000005.1"/>
</dbReference>
<keyword evidence="2" id="KW-0004">4Fe-4S</keyword>
<evidence type="ECO:0000256" key="3">
    <source>
        <dbReference type="ARBA" id="ARBA00022723"/>
    </source>
</evidence>